<dbReference type="InParanoid" id="A0A7M7QKR1"/>
<dbReference type="OrthoDB" id="6509516at2759"/>
<proteinExistence type="predicted"/>
<name>A0A7M7QKR1_NASVI</name>
<dbReference type="PANTHER" id="PTHR46579">
    <property type="entry name" value="F5/8 TYPE C DOMAIN-CONTAINING PROTEIN-RELATED"/>
    <property type="match status" value="1"/>
</dbReference>
<feature type="compositionally biased region" description="Acidic residues" evidence="1">
    <location>
        <begin position="153"/>
        <end position="176"/>
    </location>
</feature>
<dbReference type="KEGG" id="nvi:103316695"/>
<feature type="compositionally biased region" description="Low complexity" evidence="1">
    <location>
        <begin position="1"/>
        <end position="22"/>
    </location>
</feature>
<dbReference type="AlphaFoldDB" id="A0A7M7QKR1"/>
<sequence length="768" mass="87889">MSGSDRSCTSKTDSSSSSSSSSSDDDPAPLDRKTIKRKNRFLDPDFKIHEVSSQTLKKYKQDSLPRQRIPHDETLQANIIEPESDGVTSATDDLDAAPTLLETSSFNEYLHDETLQSDDDRDVSATAYESICNSDNQNKIDEIDLSNNSDNDSSTDVDYDESNSSDDSEIESDFDSPDDRNVKNDYIFSKLMFEASKLTVRDVIVLNSAFALRYHLPDEARLMLMKMFQLCAGPTFDSLNLSIYLMSECLSSQNDKITKHYYCSKCSEVIMYYVNAAERQSNKKLICQKCKANNIVTQSSPNYFMSIDLYSQFSQFFSNKENVDNLLKNINARNTSFNTPCDSITDVHDGSIYRSMKCSTVNHGNELEYMLTLNISTDGAPLTKSGKRAFWPLQVIINDLSPKLRFRYVFLAGLLIVKQEPKSNLMNLYIQTFIDKQLNNLNTRKLTIVNKNNTRIVLKFNILSCVVDSVCLPIIQNRLQFNGYCGCSWCYQSAEFIKEVCGIRYTFHQESTHRTHESHEKDVKLALETKTIQNGVKGISALQKLQHFDLVWSFPYEYMHGMLLGVTFQIWKEWKSQECLFKLQKKEIEMIEKRYLNITPTNEIHRLPRSGIFGGTAKPKASELKSWLLYFSLPCLSGILNDEALRHYSLLVKSVHTLIKTSISHNELDECEKNLLKFVCEYEMYYGEKGMTFNVHSLLHVVESIRKTGPLCMNSAFPFEGNVETFSSSEQIGSLCKSMFMPKRLNIFYKEGVENVLYVGRNLYKESE</sequence>
<dbReference type="RefSeq" id="XP_031788924.1">
    <property type="nucleotide sequence ID" value="XM_031933064.1"/>
</dbReference>
<dbReference type="EnsemblMetazoa" id="XM_031933064">
    <property type="protein sequence ID" value="XP_031788924"/>
    <property type="gene ID" value="LOC103316695"/>
</dbReference>
<dbReference type="GeneID" id="103316695"/>
<organism evidence="2 3">
    <name type="scientific">Nasonia vitripennis</name>
    <name type="common">Parasitic wasp</name>
    <dbReference type="NCBI Taxonomy" id="7425"/>
    <lineage>
        <taxon>Eukaryota</taxon>
        <taxon>Metazoa</taxon>
        <taxon>Ecdysozoa</taxon>
        <taxon>Arthropoda</taxon>
        <taxon>Hexapoda</taxon>
        <taxon>Insecta</taxon>
        <taxon>Pterygota</taxon>
        <taxon>Neoptera</taxon>
        <taxon>Endopterygota</taxon>
        <taxon>Hymenoptera</taxon>
        <taxon>Apocrita</taxon>
        <taxon>Proctotrupomorpha</taxon>
        <taxon>Chalcidoidea</taxon>
        <taxon>Pteromalidae</taxon>
        <taxon>Pteromalinae</taxon>
        <taxon>Nasonia</taxon>
    </lineage>
</organism>
<evidence type="ECO:0008006" key="4">
    <source>
        <dbReference type="Google" id="ProtNLM"/>
    </source>
</evidence>
<keyword evidence="3" id="KW-1185">Reference proteome</keyword>
<feature type="compositionally biased region" description="Basic and acidic residues" evidence="1">
    <location>
        <begin position="59"/>
        <end position="74"/>
    </location>
</feature>
<protein>
    <recommendedName>
        <fullName evidence="4">Transposase domain-containing protein</fullName>
    </recommendedName>
</protein>
<dbReference type="Proteomes" id="UP000002358">
    <property type="component" value="Unassembled WGS sequence"/>
</dbReference>
<evidence type="ECO:0000313" key="2">
    <source>
        <dbReference type="EnsemblMetazoa" id="XP_031788924"/>
    </source>
</evidence>
<accession>A0A7M7QKR1</accession>
<evidence type="ECO:0000256" key="1">
    <source>
        <dbReference type="SAM" id="MobiDB-lite"/>
    </source>
</evidence>
<reference evidence="2" key="1">
    <citation type="submission" date="2021-01" db="UniProtKB">
        <authorList>
            <consortium name="EnsemblMetazoa"/>
        </authorList>
    </citation>
    <scope>IDENTIFICATION</scope>
</reference>
<feature type="region of interest" description="Disordered" evidence="1">
    <location>
        <begin position="1"/>
        <end position="39"/>
    </location>
</feature>
<feature type="region of interest" description="Disordered" evidence="1">
    <location>
        <begin position="53"/>
        <end position="91"/>
    </location>
</feature>
<feature type="region of interest" description="Disordered" evidence="1">
    <location>
        <begin position="138"/>
        <end position="177"/>
    </location>
</feature>
<dbReference type="PANTHER" id="PTHR46579:SF1">
    <property type="entry name" value="F5_8 TYPE C DOMAIN-CONTAINING PROTEIN"/>
    <property type="match status" value="1"/>
</dbReference>
<evidence type="ECO:0000313" key="3">
    <source>
        <dbReference type="Proteomes" id="UP000002358"/>
    </source>
</evidence>